<accession>A0A8J5H363</accession>
<dbReference type="Proteomes" id="UP000734854">
    <property type="component" value="Unassembled WGS sequence"/>
</dbReference>
<protein>
    <submittedName>
        <fullName evidence="2">Uncharacterized protein</fullName>
    </submittedName>
</protein>
<name>A0A8J5H363_ZINOF</name>
<dbReference type="AlphaFoldDB" id="A0A8J5H363"/>
<comment type="caution">
    <text evidence="2">The sequence shown here is derived from an EMBL/GenBank/DDBJ whole genome shotgun (WGS) entry which is preliminary data.</text>
</comment>
<keyword evidence="3" id="KW-1185">Reference proteome</keyword>
<organism evidence="2 3">
    <name type="scientific">Zingiber officinale</name>
    <name type="common">Ginger</name>
    <name type="synonym">Amomum zingiber</name>
    <dbReference type="NCBI Taxonomy" id="94328"/>
    <lineage>
        <taxon>Eukaryota</taxon>
        <taxon>Viridiplantae</taxon>
        <taxon>Streptophyta</taxon>
        <taxon>Embryophyta</taxon>
        <taxon>Tracheophyta</taxon>
        <taxon>Spermatophyta</taxon>
        <taxon>Magnoliopsida</taxon>
        <taxon>Liliopsida</taxon>
        <taxon>Zingiberales</taxon>
        <taxon>Zingiberaceae</taxon>
        <taxon>Zingiber</taxon>
    </lineage>
</organism>
<feature type="compositionally biased region" description="Low complexity" evidence="1">
    <location>
        <begin position="1"/>
        <end position="16"/>
    </location>
</feature>
<feature type="region of interest" description="Disordered" evidence="1">
    <location>
        <begin position="1"/>
        <end position="29"/>
    </location>
</feature>
<dbReference type="EMBL" id="JACMSC010000006">
    <property type="protein sequence ID" value="KAG6519024.1"/>
    <property type="molecule type" value="Genomic_DNA"/>
</dbReference>
<evidence type="ECO:0000256" key="1">
    <source>
        <dbReference type="SAM" id="MobiDB-lite"/>
    </source>
</evidence>
<sequence>MDGSSGTGSNANSSAGPFPSEESASQSHRQKADIAWVHVSEVRIMGPLIHLLCVCGTDERPSLGYVYEGMYRAINGIKKLFKNKERFYQPYTDIINERWDRMLRKNLLAAAYY</sequence>
<gene>
    <name evidence="2" type="ORF">ZIOFF_022513</name>
</gene>
<evidence type="ECO:0000313" key="2">
    <source>
        <dbReference type="EMBL" id="KAG6519024.1"/>
    </source>
</evidence>
<evidence type="ECO:0000313" key="3">
    <source>
        <dbReference type="Proteomes" id="UP000734854"/>
    </source>
</evidence>
<reference evidence="2 3" key="1">
    <citation type="submission" date="2020-08" db="EMBL/GenBank/DDBJ databases">
        <title>Plant Genome Project.</title>
        <authorList>
            <person name="Zhang R.-G."/>
        </authorList>
    </citation>
    <scope>NUCLEOTIDE SEQUENCE [LARGE SCALE GENOMIC DNA]</scope>
    <source>
        <tissue evidence="2">Rhizome</tissue>
    </source>
</reference>
<proteinExistence type="predicted"/>